<dbReference type="InterPro" id="IPR012337">
    <property type="entry name" value="RNaseH-like_sf"/>
</dbReference>
<protein>
    <submittedName>
        <fullName evidence="2">Uncharacterized protein</fullName>
    </submittedName>
</protein>
<sequence>MANNRGSFYRQWRKQPASPRENFSRKVHFPKRFKQEAFGSTSSSTIVQGGRFSGILNFDGCSKGNPGKAGAGAVLKMAVGIDICSGLWVHTHSCSRGFSAFTFTSILQEFLINQIQGEWKIKNPNLARLCGEARELKDKFQHFKIDHVPRVYFLIITFVLIYHHRRLWHPGFRDF</sequence>
<dbReference type="GO" id="GO:0003676">
    <property type="term" value="F:nucleic acid binding"/>
    <property type="evidence" value="ECO:0007669"/>
    <property type="project" value="InterPro"/>
</dbReference>
<dbReference type="AlphaFoldDB" id="A0A5C7HQ98"/>
<dbReference type="OrthoDB" id="2016287at2759"/>
<name>A0A5C7HQ98_9ROSI</name>
<dbReference type="Gene3D" id="3.30.420.10">
    <property type="entry name" value="Ribonuclease H-like superfamily/Ribonuclease H"/>
    <property type="match status" value="1"/>
</dbReference>
<comment type="caution">
    <text evidence="2">The sequence shown here is derived from an EMBL/GenBank/DDBJ whole genome shotgun (WGS) entry which is preliminary data.</text>
</comment>
<dbReference type="SUPFAM" id="SSF53098">
    <property type="entry name" value="Ribonuclease H-like"/>
    <property type="match status" value="1"/>
</dbReference>
<dbReference type="InterPro" id="IPR036397">
    <property type="entry name" value="RNaseH_sf"/>
</dbReference>
<dbReference type="EMBL" id="VAHF01000007">
    <property type="protein sequence ID" value="TXG58999.1"/>
    <property type="molecule type" value="Genomic_DNA"/>
</dbReference>
<dbReference type="Proteomes" id="UP000323000">
    <property type="component" value="Chromosome 7"/>
</dbReference>
<organism evidence="2 3">
    <name type="scientific">Acer yangbiense</name>
    <dbReference type="NCBI Taxonomy" id="1000413"/>
    <lineage>
        <taxon>Eukaryota</taxon>
        <taxon>Viridiplantae</taxon>
        <taxon>Streptophyta</taxon>
        <taxon>Embryophyta</taxon>
        <taxon>Tracheophyta</taxon>
        <taxon>Spermatophyta</taxon>
        <taxon>Magnoliopsida</taxon>
        <taxon>eudicotyledons</taxon>
        <taxon>Gunneridae</taxon>
        <taxon>Pentapetalae</taxon>
        <taxon>rosids</taxon>
        <taxon>malvids</taxon>
        <taxon>Sapindales</taxon>
        <taxon>Sapindaceae</taxon>
        <taxon>Hippocastanoideae</taxon>
        <taxon>Acereae</taxon>
        <taxon>Acer</taxon>
    </lineage>
</organism>
<gene>
    <name evidence="2" type="ORF">EZV62_016828</name>
</gene>
<keyword evidence="3" id="KW-1185">Reference proteome</keyword>
<evidence type="ECO:0000313" key="3">
    <source>
        <dbReference type="Proteomes" id="UP000323000"/>
    </source>
</evidence>
<evidence type="ECO:0000256" key="1">
    <source>
        <dbReference type="SAM" id="MobiDB-lite"/>
    </source>
</evidence>
<evidence type="ECO:0000313" key="2">
    <source>
        <dbReference type="EMBL" id="TXG58999.1"/>
    </source>
</evidence>
<feature type="region of interest" description="Disordered" evidence="1">
    <location>
        <begin position="1"/>
        <end position="22"/>
    </location>
</feature>
<accession>A0A5C7HQ98</accession>
<proteinExistence type="predicted"/>
<reference evidence="3" key="1">
    <citation type="journal article" date="2019" name="Gigascience">
        <title>De novo genome assembly of the endangered Acer yangbiense, a plant species with extremely small populations endemic to Yunnan Province, China.</title>
        <authorList>
            <person name="Yang J."/>
            <person name="Wariss H.M."/>
            <person name="Tao L."/>
            <person name="Zhang R."/>
            <person name="Yun Q."/>
            <person name="Hollingsworth P."/>
            <person name="Dao Z."/>
            <person name="Luo G."/>
            <person name="Guo H."/>
            <person name="Ma Y."/>
            <person name="Sun W."/>
        </authorList>
    </citation>
    <scope>NUCLEOTIDE SEQUENCE [LARGE SCALE GENOMIC DNA]</scope>
    <source>
        <strain evidence="3">cv. Malutang</strain>
    </source>
</reference>